<sequence>MRRRGWLAAAAGVLVATGLAARHWPADEARAGVIAPPPRTVDSSVPDAKLLNSVLYVDDWRRFGNPAGFAYVPRSRPPGLIEISPGNPPNLSGAAHRGSGNGALLDGYRFRAGNARIFVVVEFAAGPTSTCADVSDLSHAICVRNSKPIRPEPDDVALRRTTAYFTANNSAALKSKEAGAAKQFWAEAEMVPAEDATWLTDLISRAEAAVLK</sequence>
<proteinExistence type="predicted"/>
<keyword evidence="3" id="KW-1185">Reference proteome</keyword>
<evidence type="ECO:0000313" key="3">
    <source>
        <dbReference type="Proteomes" id="UP001523216"/>
    </source>
</evidence>
<accession>A0ABT0Y1U4</accession>
<dbReference type="RefSeq" id="WP_251799805.1">
    <property type="nucleotide sequence ID" value="NZ_JAMQOL010000027.1"/>
</dbReference>
<feature type="signal peptide" evidence="1">
    <location>
        <begin position="1"/>
        <end position="20"/>
    </location>
</feature>
<evidence type="ECO:0000313" key="2">
    <source>
        <dbReference type="EMBL" id="MCM4079994.1"/>
    </source>
</evidence>
<name>A0ABT0Y1U4_9ACTN</name>
<feature type="chain" id="PRO_5045916212" evidence="1">
    <location>
        <begin position="21"/>
        <end position="212"/>
    </location>
</feature>
<reference evidence="2 3" key="1">
    <citation type="submission" date="2022-06" db="EMBL/GenBank/DDBJ databases">
        <title>Actinoplanes abujensis sp. nov., isolated from Nigerian arid soil.</title>
        <authorList>
            <person name="Ding P."/>
        </authorList>
    </citation>
    <scope>NUCLEOTIDE SEQUENCE [LARGE SCALE GENOMIC DNA]</scope>
    <source>
        <strain evidence="3">TRM88002</strain>
    </source>
</reference>
<dbReference type="Proteomes" id="UP001523216">
    <property type="component" value="Unassembled WGS sequence"/>
</dbReference>
<protein>
    <submittedName>
        <fullName evidence="2">Uncharacterized protein</fullName>
    </submittedName>
</protein>
<evidence type="ECO:0000256" key="1">
    <source>
        <dbReference type="SAM" id="SignalP"/>
    </source>
</evidence>
<organism evidence="2 3">
    <name type="scientific">Paractinoplanes hotanensis</name>
    <dbReference type="NCBI Taxonomy" id="2906497"/>
    <lineage>
        <taxon>Bacteria</taxon>
        <taxon>Bacillati</taxon>
        <taxon>Actinomycetota</taxon>
        <taxon>Actinomycetes</taxon>
        <taxon>Micromonosporales</taxon>
        <taxon>Micromonosporaceae</taxon>
        <taxon>Paractinoplanes</taxon>
    </lineage>
</organism>
<dbReference type="EMBL" id="JAMQOL010000027">
    <property type="protein sequence ID" value="MCM4079994.1"/>
    <property type="molecule type" value="Genomic_DNA"/>
</dbReference>
<gene>
    <name evidence="2" type="ORF">LXN57_20660</name>
</gene>
<comment type="caution">
    <text evidence="2">The sequence shown here is derived from an EMBL/GenBank/DDBJ whole genome shotgun (WGS) entry which is preliminary data.</text>
</comment>
<keyword evidence="1" id="KW-0732">Signal</keyword>